<reference evidence="4" key="1">
    <citation type="submission" date="2022-09" db="EMBL/GenBank/DDBJ databases">
        <title>Intensive care unit water sources are persistently colonized with multi-drug resistant bacteria and are the site of extensive horizontal gene transfer of antibiotic resistance genes.</title>
        <authorList>
            <person name="Diorio-Toth L."/>
        </authorList>
    </citation>
    <scope>NUCLEOTIDE SEQUENCE</scope>
    <source>
        <strain evidence="4">GD03864</strain>
    </source>
</reference>
<dbReference type="Proteomes" id="UP001161139">
    <property type="component" value="Unassembled WGS sequence"/>
</dbReference>
<evidence type="ECO:0000313" key="5">
    <source>
        <dbReference type="Proteomes" id="UP001161139"/>
    </source>
</evidence>
<organism evidence="4 5">
    <name type="scientific">Stutzerimonas stutzeri</name>
    <name type="common">Pseudomonas stutzeri</name>
    <dbReference type="NCBI Taxonomy" id="316"/>
    <lineage>
        <taxon>Bacteria</taxon>
        <taxon>Pseudomonadati</taxon>
        <taxon>Pseudomonadota</taxon>
        <taxon>Gammaproteobacteria</taxon>
        <taxon>Pseudomonadales</taxon>
        <taxon>Pseudomonadaceae</taxon>
        <taxon>Stutzerimonas</taxon>
    </lineage>
</organism>
<sequence length="136" mass="15567">MNLKAIHFVFFVISATAFATEENDNPCNAQGGGVTAGYMCVAQKNKLADEQLNAEYKKAIKRTEEEEIALRQNWRHTELVSLFRSSQRAWLKFRDAECKFIGISSTPSPWQDVQVEECKLRMTIERTEYFKGVHSG</sequence>
<dbReference type="InterPro" id="IPR009739">
    <property type="entry name" value="LprI-like_N"/>
</dbReference>
<feature type="chain" id="PRO_5044812070" evidence="2">
    <location>
        <begin position="20"/>
        <end position="136"/>
    </location>
</feature>
<dbReference type="EMBL" id="JAOCDG010000035">
    <property type="protein sequence ID" value="MDH0689813.1"/>
    <property type="molecule type" value="Genomic_DNA"/>
</dbReference>
<evidence type="ECO:0000256" key="2">
    <source>
        <dbReference type="SAM" id="SignalP"/>
    </source>
</evidence>
<dbReference type="AlphaFoldDB" id="A0ABD4Y3R8"/>
<dbReference type="Gene3D" id="1.20.1270.180">
    <property type="match status" value="1"/>
</dbReference>
<protein>
    <submittedName>
        <fullName evidence="4">DUF1311 domain-containing protein</fullName>
    </submittedName>
</protein>
<comment type="caution">
    <text evidence="4">The sequence shown here is derived from an EMBL/GenBank/DDBJ whole genome shotgun (WGS) entry which is preliminary data.</text>
</comment>
<gene>
    <name evidence="4" type="ORF">N5D09_17105</name>
</gene>
<evidence type="ECO:0000259" key="3">
    <source>
        <dbReference type="Pfam" id="PF07007"/>
    </source>
</evidence>
<proteinExistence type="predicted"/>
<feature type="domain" description="Lysozyme inhibitor LprI-like N-terminal" evidence="3">
    <location>
        <begin position="37"/>
        <end position="128"/>
    </location>
</feature>
<name>A0ABD4Y3R8_STUST</name>
<evidence type="ECO:0000313" key="4">
    <source>
        <dbReference type="EMBL" id="MDH0689813.1"/>
    </source>
</evidence>
<dbReference type="Pfam" id="PF07007">
    <property type="entry name" value="LprI"/>
    <property type="match status" value="1"/>
</dbReference>
<accession>A0ABD4Y3R8</accession>
<dbReference type="RefSeq" id="WP_230387564.1">
    <property type="nucleotide sequence ID" value="NZ_CP063358.1"/>
</dbReference>
<keyword evidence="1" id="KW-0175">Coiled coil</keyword>
<evidence type="ECO:0000256" key="1">
    <source>
        <dbReference type="SAM" id="Coils"/>
    </source>
</evidence>
<keyword evidence="2" id="KW-0732">Signal</keyword>
<feature type="coiled-coil region" evidence="1">
    <location>
        <begin position="46"/>
        <end position="73"/>
    </location>
</feature>
<feature type="signal peptide" evidence="2">
    <location>
        <begin position="1"/>
        <end position="19"/>
    </location>
</feature>